<comment type="caution">
    <text evidence="1">The sequence shown here is derived from an EMBL/GenBank/DDBJ whole genome shotgun (WGS) entry which is preliminary data.</text>
</comment>
<sequence length="306" mass="31957">MGGGSRSCATRAFGASCSCSRHWAEALSPDETRPPACLPSPPVPTPSCVLLCLRFPGMRRTCSSQHRVIVIALLMWWSLAEGQLLVVFVEGGGAVGQGEGQSLVVGPPTTTGVAAAAPRTASSAARHRRRPLATTAPTSKFRSAPLCRPSRRPGHRRWGNGAVCGRSGTVACPLFGALWRRRPRDGGSIISGGDGPVVAGAGHDGRGIVALPSGPPRHAQRLVCGGRPARRRRRRRRRRRGGRGGRLRAAAAAAVRPPPTPSAEVAGEGGARHLWRRHATSVLQPLRVGVGPLRVGRGAVVRGAAG</sequence>
<proteinExistence type="predicted"/>
<keyword evidence="2" id="KW-1185">Reference proteome</keyword>
<reference evidence="1" key="1">
    <citation type="submission" date="2019-11" db="EMBL/GenBank/DDBJ databases">
        <title>Nori genome reveals adaptations in red seaweeds to the harsh intertidal environment.</title>
        <authorList>
            <person name="Wang D."/>
            <person name="Mao Y."/>
        </authorList>
    </citation>
    <scope>NUCLEOTIDE SEQUENCE</scope>
    <source>
        <tissue evidence="1">Gametophyte</tissue>
    </source>
</reference>
<evidence type="ECO:0000313" key="1">
    <source>
        <dbReference type="EMBL" id="KAK1860782.1"/>
    </source>
</evidence>
<evidence type="ECO:0000313" key="2">
    <source>
        <dbReference type="Proteomes" id="UP000798662"/>
    </source>
</evidence>
<dbReference type="EMBL" id="CM020618">
    <property type="protein sequence ID" value="KAK1860782.1"/>
    <property type="molecule type" value="Genomic_DNA"/>
</dbReference>
<gene>
    <name evidence="1" type="ORF">I4F81_003369</name>
</gene>
<organism evidence="1 2">
    <name type="scientific">Pyropia yezoensis</name>
    <name type="common">Susabi-nori</name>
    <name type="synonym">Porphyra yezoensis</name>
    <dbReference type="NCBI Taxonomy" id="2788"/>
    <lineage>
        <taxon>Eukaryota</taxon>
        <taxon>Rhodophyta</taxon>
        <taxon>Bangiophyceae</taxon>
        <taxon>Bangiales</taxon>
        <taxon>Bangiaceae</taxon>
        <taxon>Pyropia</taxon>
    </lineage>
</organism>
<dbReference type="Proteomes" id="UP000798662">
    <property type="component" value="Chromosome 1"/>
</dbReference>
<protein>
    <submittedName>
        <fullName evidence="1">Uncharacterized protein</fullName>
    </submittedName>
</protein>
<accession>A0ACC3BSE6</accession>
<name>A0ACC3BSE6_PYRYE</name>